<dbReference type="Gene3D" id="2.40.420.20">
    <property type="match status" value="1"/>
</dbReference>
<dbReference type="Proteomes" id="UP000636960">
    <property type="component" value="Unassembled WGS sequence"/>
</dbReference>
<reference evidence="3" key="1">
    <citation type="submission" date="2021-01" db="EMBL/GenBank/DDBJ databases">
        <title>Whole genome shotgun sequence of Actinoplanes rishiriensis NBRC 108556.</title>
        <authorList>
            <person name="Komaki H."/>
            <person name="Tamura T."/>
        </authorList>
    </citation>
    <scope>NUCLEOTIDE SEQUENCE</scope>
    <source>
        <strain evidence="3">NBRC 108556</strain>
    </source>
</reference>
<keyword evidence="1" id="KW-0472">Membrane</keyword>
<accession>A0A919K0Z3</accession>
<feature type="domain" description="Peptidoglycan binding-like" evidence="2">
    <location>
        <begin position="137"/>
        <end position="185"/>
    </location>
</feature>
<dbReference type="InterPro" id="IPR002477">
    <property type="entry name" value="Peptidoglycan-bd-like"/>
</dbReference>
<protein>
    <submittedName>
        <fullName evidence="3">Peptidoglycan-binding protein</fullName>
    </submittedName>
</protein>
<proteinExistence type="predicted"/>
<organism evidence="3 4">
    <name type="scientific">Paractinoplanes rishiriensis</name>
    <dbReference type="NCBI Taxonomy" id="1050105"/>
    <lineage>
        <taxon>Bacteria</taxon>
        <taxon>Bacillati</taxon>
        <taxon>Actinomycetota</taxon>
        <taxon>Actinomycetes</taxon>
        <taxon>Micromonosporales</taxon>
        <taxon>Micromonosporaceae</taxon>
        <taxon>Paractinoplanes</taxon>
    </lineage>
</organism>
<evidence type="ECO:0000313" key="3">
    <source>
        <dbReference type="EMBL" id="GIE97202.1"/>
    </source>
</evidence>
<evidence type="ECO:0000256" key="1">
    <source>
        <dbReference type="SAM" id="Phobius"/>
    </source>
</evidence>
<dbReference type="InterPro" id="IPR036365">
    <property type="entry name" value="PGBD-like_sf"/>
</dbReference>
<gene>
    <name evidence="3" type="ORF">Ari01nite_46670</name>
</gene>
<dbReference type="Pfam" id="PF01471">
    <property type="entry name" value="PG_binding_1"/>
    <property type="match status" value="1"/>
</dbReference>
<evidence type="ECO:0000313" key="4">
    <source>
        <dbReference type="Proteomes" id="UP000636960"/>
    </source>
</evidence>
<dbReference type="AlphaFoldDB" id="A0A919K0Z3"/>
<comment type="caution">
    <text evidence="3">The sequence shown here is derived from an EMBL/GenBank/DDBJ whole genome shotgun (WGS) entry which is preliminary data.</text>
</comment>
<evidence type="ECO:0000259" key="2">
    <source>
        <dbReference type="Pfam" id="PF01471"/>
    </source>
</evidence>
<dbReference type="SUPFAM" id="SSF47090">
    <property type="entry name" value="PGBD-like"/>
    <property type="match status" value="1"/>
</dbReference>
<dbReference type="InterPro" id="IPR036366">
    <property type="entry name" value="PGBDSf"/>
</dbReference>
<keyword evidence="1" id="KW-1133">Transmembrane helix</keyword>
<keyword evidence="1" id="KW-0812">Transmembrane</keyword>
<dbReference type="EMBL" id="BOMV01000055">
    <property type="protein sequence ID" value="GIE97202.1"/>
    <property type="molecule type" value="Genomic_DNA"/>
</dbReference>
<keyword evidence="4" id="KW-1185">Reference proteome</keyword>
<feature type="transmembrane region" description="Helical" evidence="1">
    <location>
        <begin position="21"/>
        <end position="42"/>
    </location>
</feature>
<name>A0A919K0Z3_9ACTN</name>
<sequence>MPADPGRRPGRARQRMRFLRAVGIGVVLAGTAGAAALAAIGFDGRGQPSAGASTTAPPVTSPITRTTLARSVTVEATLDYGAPLTLAATTPGTLTWLPPAGSTVTRGEAVLRADDLPVVLLHGPLPMYRQLSKDLKGADVRQFERNLRALGYLGFTVDDEYSVHTEAAVKRWQKDLGRPESGKVDVGAVLYTPGPVRVAKPLARLGAPAAGDVLTYTGTDRTVTAQVQLTEQSWAKPGAPVTVLLPDGRKAGGKVSAVGAEVSESESAEGAATPTAAVTVVVSDQAALRAFDRAPVQVSHVVEQRRNVLTVPVAALLALAEGGYGLEIREGGGTRITAVQVGMIADGRAEVRGPGLAEEMPVVVPQ</sequence>
<dbReference type="Gene3D" id="1.10.101.10">
    <property type="entry name" value="PGBD-like superfamily/PGBD"/>
    <property type="match status" value="1"/>
</dbReference>